<keyword evidence="2" id="KW-1185">Reference proteome</keyword>
<evidence type="ECO:0000313" key="2">
    <source>
        <dbReference type="Proteomes" id="UP000006238"/>
    </source>
</evidence>
<proteinExistence type="predicted"/>
<accession>D4S258</accession>
<name>D4S258_9FIRM</name>
<gene>
    <name evidence="1" type="ORF">BUTYVIB_02180</name>
</gene>
<evidence type="ECO:0000313" key="1">
    <source>
        <dbReference type="EMBL" id="EFF67615.1"/>
    </source>
</evidence>
<organism evidence="1 2">
    <name type="scientific">Eshraghiella crossota DSM 2876</name>
    <dbReference type="NCBI Taxonomy" id="511680"/>
    <lineage>
        <taxon>Bacteria</taxon>
        <taxon>Bacillati</taxon>
        <taxon>Bacillota</taxon>
        <taxon>Clostridia</taxon>
        <taxon>Lachnospirales</taxon>
        <taxon>Lachnospiraceae</taxon>
        <taxon>Eshraghiella</taxon>
    </lineage>
</organism>
<dbReference type="Proteomes" id="UP000006238">
    <property type="component" value="Unassembled WGS sequence"/>
</dbReference>
<sequence>MQALFIAKKDTKLRNLLSYFLYKLHYAAGSEAHYVRFRL</sequence>
<dbReference type="EMBL" id="ABWN01000037">
    <property type="protein sequence ID" value="EFF67615.1"/>
    <property type="molecule type" value="Genomic_DNA"/>
</dbReference>
<protein>
    <submittedName>
        <fullName evidence="1">Uncharacterized protein</fullName>
    </submittedName>
</protein>
<comment type="caution">
    <text evidence="1">The sequence shown here is derived from an EMBL/GenBank/DDBJ whole genome shotgun (WGS) entry which is preliminary data.</text>
</comment>
<dbReference type="HOGENOM" id="CLU_3306270_0_0_9"/>
<dbReference type="AlphaFoldDB" id="D4S258"/>
<reference evidence="1 2" key="1">
    <citation type="submission" date="2010-02" db="EMBL/GenBank/DDBJ databases">
        <authorList>
            <person name="Weinstock G."/>
            <person name="Sodergren E."/>
            <person name="Clifton S."/>
            <person name="Fulton L."/>
            <person name="Fulton B."/>
            <person name="Courtney L."/>
            <person name="Fronick C."/>
            <person name="Harrison M."/>
            <person name="Strong C."/>
            <person name="Farmer C."/>
            <person name="Delahaunty K."/>
            <person name="Markovic C."/>
            <person name="Hall O."/>
            <person name="Minx P."/>
            <person name="Tomlinson C."/>
            <person name="Mitreva M."/>
            <person name="Nelson J."/>
            <person name="Hou S."/>
            <person name="Wollam A."/>
            <person name="Pepin K.H."/>
            <person name="Johnson M."/>
            <person name="Bhonagiri V."/>
            <person name="Zhang X."/>
            <person name="Suruliraj S."/>
            <person name="Warren W."/>
            <person name="Chinwalla A."/>
            <person name="Mardis E.R."/>
            <person name="Wilson R.K."/>
        </authorList>
    </citation>
    <scope>NUCLEOTIDE SEQUENCE [LARGE SCALE GENOMIC DNA]</scope>
    <source>
        <strain evidence="1 2">DSM 2876</strain>
    </source>
</reference>